<feature type="compositionally biased region" description="Basic and acidic residues" evidence="13">
    <location>
        <begin position="319"/>
        <end position="335"/>
    </location>
</feature>
<dbReference type="EMBL" id="OC321108">
    <property type="protein sequence ID" value="CAD7409449.1"/>
    <property type="molecule type" value="Genomic_DNA"/>
</dbReference>
<dbReference type="PRINTS" id="PR00119">
    <property type="entry name" value="CATATPASE"/>
</dbReference>
<evidence type="ECO:0000256" key="7">
    <source>
        <dbReference type="ARBA" id="ARBA00022824"/>
    </source>
</evidence>
<dbReference type="SUPFAM" id="SSF81660">
    <property type="entry name" value="Metal cation-transporting ATPase, ATP-binding domain N"/>
    <property type="match status" value="1"/>
</dbReference>
<dbReference type="SUPFAM" id="SSF56784">
    <property type="entry name" value="HAD-like"/>
    <property type="match status" value="1"/>
</dbReference>
<evidence type="ECO:0000256" key="12">
    <source>
        <dbReference type="ARBA" id="ARBA00023136"/>
    </source>
</evidence>
<dbReference type="GO" id="GO:0019829">
    <property type="term" value="F:ATPase-coupled monoatomic cation transmembrane transporter activity"/>
    <property type="evidence" value="ECO:0007669"/>
    <property type="project" value="TreeGrafter"/>
</dbReference>
<evidence type="ECO:0000256" key="3">
    <source>
        <dbReference type="ARBA" id="ARBA00022448"/>
    </source>
</evidence>
<gene>
    <name evidence="14" type="ORF">TCEB3V08_LOCUS10025</name>
</gene>
<dbReference type="InterPro" id="IPR036412">
    <property type="entry name" value="HAD-like_sf"/>
</dbReference>
<keyword evidence="7" id="KW-0256">Endoplasmic reticulum</keyword>
<feature type="compositionally biased region" description="Polar residues" evidence="13">
    <location>
        <begin position="336"/>
        <end position="350"/>
    </location>
</feature>
<feature type="compositionally biased region" description="Polar residues" evidence="13">
    <location>
        <begin position="474"/>
        <end position="488"/>
    </location>
</feature>
<keyword evidence="3" id="KW-0813">Transport</keyword>
<dbReference type="InterPro" id="IPR001757">
    <property type="entry name" value="P_typ_ATPase"/>
</dbReference>
<dbReference type="GO" id="GO:0016887">
    <property type="term" value="F:ATP hydrolysis activity"/>
    <property type="evidence" value="ECO:0007669"/>
    <property type="project" value="InterPro"/>
</dbReference>
<evidence type="ECO:0000256" key="10">
    <source>
        <dbReference type="ARBA" id="ARBA00022967"/>
    </source>
</evidence>
<keyword evidence="10" id="KW-1278">Translocase</keyword>
<proteinExistence type="inferred from homology"/>
<comment type="subcellular location">
    <subcellularLocation>
        <location evidence="1">Endoplasmic reticulum membrane</location>
        <topology evidence="1">Multi-pass membrane protein</topology>
    </subcellularLocation>
</comment>
<dbReference type="PANTHER" id="PTHR45630">
    <property type="entry name" value="CATION-TRANSPORTING ATPASE-RELATED"/>
    <property type="match status" value="1"/>
</dbReference>
<dbReference type="GO" id="GO:0046872">
    <property type="term" value="F:metal ion binding"/>
    <property type="evidence" value="ECO:0007669"/>
    <property type="project" value="UniProtKB-KW"/>
</dbReference>
<evidence type="ECO:0000256" key="11">
    <source>
        <dbReference type="ARBA" id="ARBA00022989"/>
    </source>
</evidence>
<keyword evidence="6" id="KW-0547">Nucleotide-binding</keyword>
<keyword evidence="4" id="KW-0812">Transmembrane</keyword>
<comment type="similarity">
    <text evidence="2">Belongs to the cation transport ATPase (P-type) (TC 3.A.3) family. Type V subfamily.</text>
</comment>
<dbReference type="Pfam" id="PF13246">
    <property type="entry name" value="Cation_ATPase"/>
    <property type="match status" value="1"/>
</dbReference>
<evidence type="ECO:0000256" key="13">
    <source>
        <dbReference type="SAM" id="MobiDB-lite"/>
    </source>
</evidence>
<dbReference type="GO" id="GO:0005789">
    <property type="term" value="C:endoplasmic reticulum membrane"/>
    <property type="evidence" value="ECO:0007669"/>
    <property type="project" value="UniProtKB-SubCell"/>
</dbReference>
<dbReference type="AlphaFoldDB" id="A0A7R9D7E6"/>
<dbReference type="FunFam" id="3.40.50.1000:FF:000056">
    <property type="entry name" value="Cation-transporting ATPase"/>
    <property type="match status" value="1"/>
</dbReference>
<evidence type="ECO:0000256" key="6">
    <source>
        <dbReference type="ARBA" id="ARBA00022741"/>
    </source>
</evidence>
<sequence length="495" mass="54965">MQVLATCHSLAQLEDGLVGDPLEKATLTAVDWNLTKGDAVIPRKGKVPGMKIFYRHHFSSALKRMSVIAGYTLPGTTDTNYVITVKGAPETLKSMFSTIPELYDKVYLEMSRRGARVLALGFKELGRLTPQHVRDLTRESLECDLKFAGFVVISCPLKTDSRSVIKEILNASHVVAMITGDNPLTACHVAKELRFNQKSSTLILTELPNEEWVWESIDQSQRLPVLPQKNYKELVAKYDLCLTGEGLTFLMEHHRTFLHQILPHISVFARVAPKQKELVIVALKSLGYTTLMCGDGTNDVGALKHADVGVAIISNAPEKLPEKKKPEKPERERRPQTTNSHGNTRNAANTHSHLQKLLKEIEEQDSSQIVKLGDASIAAPFTSKLSSIIAFHPHSLLFHNYPRPPTATPCCRDCSPASHRDSVLPGQFSFTSHRDSVLPGQFSFTSHRDSVLLGQFLYLPPRLRVARTVPSPPTATSCCQDSALSPSNLDRPFRR</sequence>
<reference evidence="14" key="1">
    <citation type="submission" date="2020-11" db="EMBL/GenBank/DDBJ databases">
        <authorList>
            <person name="Tran Van P."/>
        </authorList>
    </citation>
    <scope>NUCLEOTIDE SEQUENCE</scope>
</reference>
<evidence type="ECO:0000256" key="2">
    <source>
        <dbReference type="ARBA" id="ARBA00006000"/>
    </source>
</evidence>
<keyword evidence="8" id="KW-0067">ATP-binding</keyword>
<name>A0A7R9D7E6_TIMCR</name>
<evidence type="ECO:0000256" key="1">
    <source>
        <dbReference type="ARBA" id="ARBA00004477"/>
    </source>
</evidence>
<organism evidence="14">
    <name type="scientific">Timema cristinae</name>
    <name type="common">Walking stick</name>
    <dbReference type="NCBI Taxonomy" id="61476"/>
    <lineage>
        <taxon>Eukaryota</taxon>
        <taxon>Metazoa</taxon>
        <taxon>Ecdysozoa</taxon>
        <taxon>Arthropoda</taxon>
        <taxon>Hexapoda</taxon>
        <taxon>Insecta</taxon>
        <taxon>Pterygota</taxon>
        <taxon>Neoptera</taxon>
        <taxon>Polyneoptera</taxon>
        <taxon>Phasmatodea</taxon>
        <taxon>Timematodea</taxon>
        <taxon>Timematoidea</taxon>
        <taxon>Timematidae</taxon>
        <taxon>Timema</taxon>
    </lineage>
</organism>
<dbReference type="NCBIfam" id="TIGR01494">
    <property type="entry name" value="ATPase_P-type"/>
    <property type="match status" value="1"/>
</dbReference>
<evidence type="ECO:0000256" key="5">
    <source>
        <dbReference type="ARBA" id="ARBA00022723"/>
    </source>
</evidence>
<keyword evidence="12" id="KW-0472">Membrane</keyword>
<evidence type="ECO:0000256" key="8">
    <source>
        <dbReference type="ARBA" id="ARBA00022840"/>
    </source>
</evidence>
<dbReference type="PANTHER" id="PTHR45630:SF7">
    <property type="entry name" value="ENDOPLASMIC RETICULUM TRANSMEMBRANE HELIX TRANSLOCASE"/>
    <property type="match status" value="1"/>
</dbReference>
<keyword evidence="11" id="KW-1133">Transmembrane helix</keyword>
<dbReference type="GO" id="GO:0006874">
    <property type="term" value="P:intracellular calcium ion homeostasis"/>
    <property type="evidence" value="ECO:0007669"/>
    <property type="project" value="TreeGrafter"/>
</dbReference>
<protein>
    <recommendedName>
        <fullName evidence="15">P-type ATPase</fullName>
    </recommendedName>
</protein>
<feature type="region of interest" description="Disordered" evidence="13">
    <location>
        <begin position="315"/>
        <end position="350"/>
    </location>
</feature>
<dbReference type="InterPro" id="IPR006544">
    <property type="entry name" value="P-type_TPase_V"/>
</dbReference>
<dbReference type="InterPro" id="IPR023214">
    <property type="entry name" value="HAD_sf"/>
</dbReference>
<accession>A0A7R9D7E6</accession>
<dbReference type="GO" id="GO:0015662">
    <property type="term" value="F:P-type ion transporter activity"/>
    <property type="evidence" value="ECO:0007669"/>
    <property type="project" value="TreeGrafter"/>
</dbReference>
<evidence type="ECO:0000256" key="4">
    <source>
        <dbReference type="ARBA" id="ARBA00022692"/>
    </source>
</evidence>
<keyword evidence="5" id="KW-0479">Metal-binding</keyword>
<evidence type="ECO:0000313" key="14">
    <source>
        <dbReference type="EMBL" id="CAD7409449.1"/>
    </source>
</evidence>
<keyword evidence="9" id="KW-0460">Magnesium</keyword>
<dbReference type="Gene3D" id="3.40.50.1000">
    <property type="entry name" value="HAD superfamily/HAD-like"/>
    <property type="match status" value="1"/>
</dbReference>
<dbReference type="GO" id="GO:0005524">
    <property type="term" value="F:ATP binding"/>
    <property type="evidence" value="ECO:0007669"/>
    <property type="project" value="UniProtKB-KW"/>
</dbReference>
<evidence type="ECO:0000256" key="9">
    <source>
        <dbReference type="ARBA" id="ARBA00022842"/>
    </source>
</evidence>
<evidence type="ECO:0008006" key="15">
    <source>
        <dbReference type="Google" id="ProtNLM"/>
    </source>
</evidence>
<dbReference type="Gene3D" id="3.40.1110.10">
    <property type="entry name" value="Calcium-transporting ATPase, cytoplasmic domain N"/>
    <property type="match status" value="1"/>
</dbReference>
<feature type="region of interest" description="Disordered" evidence="13">
    <location>
        <begin position="470"/>
        <end position="495"/>
    </location>
</feature>
<dbReference type="InterPro" id="IPR023299">
    <property type="entry name" value="ATPase_P-typ_cyto_dom_N"/>
</dbReference>